<evidence type="ECO:0000313" key="1">
    <source>
        <dbReference type="EMBL" id="KIM26406.1"/>
    </source>
</evidence>
<reference evidence="1 2" key="1">
    <citation type="submission" date="2014-04" db="EMBL/GenBank/DDBJ databases">
        <authorList>
            <consortium name="DOE Joint Genome Institute"/>
            <person name="Kuo A."/>
            <person name="Zuccaro A."/>
            <person name="Kohler A."/>
            <person name="Nagy L.G."/>
            <person name="Floudas D."/>
            <person name="Copeland A."/>
            <person name="Barry K.W."/>
            <person name="Cichocki N."/>
            <person name="Veneault-Fourrey C."/>
            <person name="LaButti K."/>
            <person name="Lindquist E.A."/>
            <person name="Lipzen A."/>
            <person name="Lundell T."/>
            <person name="Morin E."/>
            <person name="Murat C."/>
            <person name="Sun H."/>
            <person name="Tunlid A."/>
            <person name="Henrissat B."/>
            <person name="Grigoriev I.V."/>
            <person name="Hibbett D.S."/>
            <person name="Martin F."/>
            <person name="Nordberg H.P."/>
            <person name="Cantor M.N."/>
            <person name="Hua S.X."/>
        </authorList>
    </citation>
    <scope>NUCLEOTIDE SEQUENCE [LARGE SCALE GENOMIC DNA]</scope>
    <source>
        <strain evidence="1 2">MAFF 305830</strain>
    </source>
</reference>
<reference evidence="2" key="2">
    <citation type="submission" date="2015-01" db="EMBL/GenBank/DDBJ databases">
        <title>Evolutionary Origins and Diversification of the Mycorrhizal Mutualists.</title>
        <authorList>
            <consortium name="DOE Joint Genome Institute"/>
            <consortium name="Mycorrhizal Genomics Consortium"/>
            <person name="Kohler A."/>
            <person name="Kuo A."/>
            <person name="Nagy L.G."/>
            <person name="Floudas D."/>
            <person name="Copeland A."/>
            <person name="Barry K.W."/>
            <person name="Cichocki N."/>
            <person name="Veneault-Fourrey C."/>
            <person name="LaButti K."/>
            <person name="Lindquist E.A."/>
            <person name="Lipzen A."/>
            <person name="Lundell T."/>
            <person name="Morin E."/>
            <person name="Murat C."/>
            <person name="Riley R."/>
            <person name="Ohm R."/>
            <person name="Sun H."/>
            <person name="Tunlid A."/>
            <person name="Henrissat B."/>
            <person name="Grigoriev I.V."/>
            <person name="Hibbett D.S."/>
            <person name="Martin F."/>
        </authorList>
    </citation>
    <scope>NUCLEOTIDE SEQUENCE [LARGE SCALE GENOMIC DNA]</scope>
    <source>
        <strain evidence="2">MAFF 305830</strain>
    </source>
</reference>
<dbReference type="EMBL" id="KN824306">
    <property type="protein sequence ID" value="KIM26406.1"/>
    <property type="molecule type" value="Genomic_DNA"/>
</dbReference>
<protein>
    <submittedName>
        <fullName evidence="1">Uncharacterized protein</fullName>
    </submittedName>
</protein>
<dbReference type="HOGENOM" id="CLU_2607506_0_0_1"/>
<keyword evidence="2" id="KW-1185">Reference proteome</keyword>
<dbReference type="AlphaFoldDB" id="A0A0C3B4I5"/>
<sequence length="79" mass="9080">MIDCFLMIQETTTALLAKPQNHKILQEKGMDNMDIVVLGHICKLLQVFHHTQELLSSEKTPMFLLVVPAYELIFQILRG</sequence>
<accession>A0A0C3B4I5</accession>
<gene>
    <name evidence="1" type="ORF">M408DRAFT_25372</name>
</gene>
<organism evidence="1 2">
    <name type="scientific">Serendipita vermifera MAFF 305830</name>
    <dbReference type="NCBI Taxonomy" id="933852"/>
    <lineage>
        <taxon>Eukaryota</taxon>
        <taxon>Fungi</taxon>
        <taxon>Dikarya</taxon>
        <taxon>Basidiomycota</taxon>
        <taxon>Agaricomycotina</taxon>
        <taxon>Agaricomycetes</taxon>
        <taxon>Sebacinales</taxon>
        <taxon>Serendipitaceae</taxon>
        <taxon>Serendipita</taxon>
    </lineage>
</organism>
<dbReference type="OrthoDB" id="2790258at2759"/>
<evidence type="ECO:0000313" key="2">
    <source>
        <dbReference type="Proteomes" id="UP000054097"/>
    </source>
</evidence>
<proteinExistence type="predicted"/>
<dbReference type="Proteomes" id="UP000054097">
    <property type="component" value="Unassembled WGS sequence"/>
</dbReference>
<name>A0A0C3B4I5_SERVB</name>